<feature type="repeat" description="ANK" evidence="3">
    <location>
        <begin position="186"/>
        <end position="218"/>
    </location>
</feature>
<protein>
    <recommendedName>
        <fullName evidence="5">F-box domain-containing protein</fullName>
    </recommendedName>
</protein>
<keyword evidence="7" id="KW-1185">Reference proteome</keyword>
<evidence type="ECO:0000256" key="3">
    <source>
        <dbReference type="PROSITE-ProRule" id="PRU00023"/>
    </source>
</evidence>
<dbReference type="InterPro" id="IPR036047">
    <property type="entry name" value="F-box-like_dom_sf"/>
</dbReference>
<accession>A0ABR3VME1</accession>
<dbReference type="Pfam" id="PF00023">
    <property type="entry name" value="Ank"/>
    <property type="match status" value="1"/>
</dbReference>
<dbReference type="InterPro" id="IPR001810">
    <property type="entry name" value="F-box_dom"/>
</dbReference>
<dbReference type="PRINTS" id="PR01415">
    <property type="entry name" value="ANKYRIN"/>
</dbReference>
<sequence length="925" mass="103195">MASQGSALDVKPATSRKKATSRPGSKKLDSRKTCRSKQKKKTASSVPILRLPPEVVLLVDELLDLPSRLALARTNRRFYSIINPVIYRDNVRLAGASSLFWGADNGQLGTLKHAVAAGADLNATGPLPTKPTADVPEINNTIVVNPNDIHHHIHHHILAQHDVDINPDADPAADIFEGPPDPRPQPSCTALHLAARNGHLDIVEWLLDNGADIDAPSYRVCECQSMKSGRHPSRRLAEWPRWRALHTAMCHQERAIAELLIHRGASLDLDANPGHNHTALHSAAANGLVPVIKLLAINDLNLDVNQRDAWDNTALHYVAEIWSPREAPEIRDTITKLLALGADLEAHNDSGHTPLLNACARGNYAVAYRLVSIGANPDPHRYIPGFRDCRPLYYCMLQRAEFFDVDEAPVKHDEFEGNRVTLIKALVDAGADVNARFDKRGHRSCTPLMLACELAEPRAVAALVQCGAEINAQDRNGRTPLFYAVSVRVDHRGEVPEIAAIMLRHGARIDLEDDPGGSPLDIAIKHIRWADDDVLEAMLTVADSTNLTHAKLKDAMRTCASSGNHKALRLLLRFAERVYRVTNAELKDYLNRIIEQKDPWHQIETFNVIMEFGRPIFTNEVLLLKTILQENRDLSLAVLDRGVCISEPRFHGGQTYLHLACKWGDLDVVKALLERGADVNVFDRELRTPLSIAVRECFFNVAEALMKEVADPFLVPPDDLLKDIARENGADEDDDFEWRLLKRNFLTAFDIAIRDDRVQILEDMLSRFALPEIQEGTRFSYVHRAAQNPNPAVLKLLLDRGADPSGGPDCPNPPVVTLIRRVWDQPRLTDTAVSLLQTAKLLLDHTDFIPWDLVMEIATAERGEDGDPERVELRRVVMRELGICCSFDEETGEPRLNIRCKVPVEMLESFGFRVPTEDDDSDFDG</sequence>
<dbReference type="PROSITE" id="PS50297">
    <property type="entry name" value="ANK_REP_REGION"/>
    <property type="match status" value="3"/>
</dbReference>
<feature type="domain" description="F-box" evidence="5">
    <location>
        <begin position="45"/>
        <end position="90"/>
    </location>
</feature>
<dbReference type="SUPFAM" id="SSF81383">
    <property type="entry name" value="F-box domain"/>
    <property type="match status" value="1"/>
</dbReference>
<comment type="caution">
    <text evidence="6">The sequence shown here is derived from an EMBL/GenBank/DDBJ whole genome shotgun (WGS) entry which is preliminary data.</text>
</comment>
<dbReference type="SMART" id="SM00248">
    <property type="entry name" value="ANK"/>
    <property type="match status" value="15"/>
</dbReference>
<feature type="repeat" description="ANK" evidence="3">
    <location>
        <begin position="652"/>
        <end position="684"/>
    </location>
</feature>
<keyword evidence="1" id="KW-0677">Repeat</keyword>
<keyword evidence="2 3" id="KW-0040">ANK repeat</keyword>
<dbReference type="PROSITE" id="PS50088">
    <property type="entry name" value="ANK_REPEAT"/>
    <property type="match status" value="6"/>
</dbReference>
<proteinExistence type="predicted"/>
<dbReference type="PROSITE" id="PS50181">
    <property type="entry name" value="FBOX"/>
    <property type="match status" value="1"/>
</dbReference>
<evidence type="ECO:0000256" key="1">
    <source>
        <dbReference type="ARBA" id="ARBA00022737"/>
    </source>
</evidence>
<reference evidence="6 7" key="1">
    <citation type="journal article" date="2024" name="Commun. Biol.">
        <title>Comparative genomic analysis of thermophilic fungi reveals convergent evolutionary adaptations and gene losses.</title>
        <authorList>
            <person name="Steindorff A.S."/>
            <person name="Aguilar-Pontes M.V."/>
            <person name="Robinson A.J."/>
            <person name="Andreopoulos B."/>
            <person name="LaButti K."/>
            <person name="Kuo A."/>
            <person name="Mondo S."/>
            <person name="Riley R."/>
            <person name="Otillar R."/>
            <person name="Haridas S."/>
            <person name="Lipzen A."/>
            <person name="Grimwood J."/>
            <person name="Schmutz J."/>
            <person name="Clum A."/>
            <person name="Reid I.D."/>
            <person name="Moisan M.C."/>
            <person name="Butler G."/>
            <person name="Nguyen T.T.M."/>
            <person name="Dewar K."/>
            <person name="Conant G."/>
            <person name="Drula E."/>
            <person name="Henrissat B."/>
            <person name="Hansel C."/>
            <person name="Singer S."/>
            <person name="Hutchinson M.I."/>
            <person name="de Vries R.P."/>
            <person name="Natvig D.O."/>
            <person name="Powell A.J."/>
            <person name="Tsang A."/>
            <person name="Grigoriev I.V."/>
        </authorList>
    </citation>
    <scope>NUCLEOTIDE SEQUENCE [LARGE SCALE GENOMIC DNA]</scope>
    <source>
        <strain evidence="6 7">CBS 620.91</strain>
    </source>
</reference>
<evidence type="ECO:0000313" key="6">
    <source>
        <dbReference type="EMBL" id="KAL1842575.1"/>
    </source>
</evidence>
<dbReference type="EMBL" id="JAZGSY010000039">
    <property type="protein sequence ID" value="KAL1842575.1"/>
    <property type="molecule type" value="Genomic_DNA"/>
</dbReference>
<dbReference type="Gene3D" id="1.25.40.20">
    <property type="entry name" value="Ankyrin repeat-containing domain"/>
    <property type="match status" value="5"/>
</dbReference>
<evidence type="ECO:0000256" key="2">
    <source>
        <dbReference type="ARBA" id="ARBA00023043"/>
    </source>
</evidence>
<evidence type="ECO:0000259" key="5">
    <source>
        <dbReference type="PROSITE" id="PS50181"/>
    </source>
</evidence>
<dbReference type="PANTHER" id="PTHR24198">
    <property type="entry name" value="ANKYRIN REPEAT AND PROTEIN KINASE DOMAIN-CONTAINING PROTEIN"/>
    <property type="match status" value="1"/>
</dbReference>
<feature type="region of interest" description="Disordered" evidence="4">
    <location>
        <begin position="1"/>
        <end position="45"/>
    </location>
</feature>
<gene>
    <name evidence="6" type="ORF">VTJ49DRAFT_4858</name>
</gene>
<evidence type="ECO:0000313" key="7">
    <source>
        <dbReference type="Proteomes" id="UP001583172"/>
    </source>
</evidence>
<feature type="repeat" description="ANK" evidence="3">
    <location>
        <begin position="443"/>
        <end position="475"/>
    </location>
</feature>
<dbReference type="SUPFAM" id="SSF48403">
    <property type="entry name" value="Ankyrin repeat"/>
    <property type="match status" value="3"/>
</dbReference>
<feature type="repeat" description="ANK" evidence="3">
    <location>
        <begin position="476"/>
        <end position="514"/>
    </location>
</feature>
<dbReference type="InterPro" id="IPR002110">
    <property type="entry name" value="Ankyrin_rpt"/>
</dbReference>
<organism evidence="6 7">
    <name type="scientific">Humicola insolens</name>
    <name type="common">Soft-rot fungus</name>
    <dbReference type="NCBI Taxonomy" id="85995"/>
    <lineage>
        <taxon>Eukaryota</taxon>
        <taxon>Fungi</taxon>
        <taxon>Dikarya</taxon>
        <taxon>Ascomycota</taxon>
        <taxon>Pezizomycotina</taxon>
        <taxon>Sordariomycetes</taxon>
        <taxon>Sordariomycetidae</taxon>
        <taxon>Sordariales</taxon>
        <taxon>Chaetomiaceae</taxon>
        <taxon>Mycothermus</taxon>
    </lineage>
</organism>
<feature type="repeat" description="ANK" evidence="3">
    <location>
        <begin position="275"/>
        <end position="307"/>
    </location>
</feature>
<dbReference type="InterPro" id="IPR036770">
    <property type="entry name" value="Ankyrin_rpt-contain_sf"/>
</dbReference>
<dbReference type="Proteomes" id="UP001583172">
    <property type="component" value="Unassembled WGS sequence"/>
</dbReference>
<evidence type="ECO:0000256" key="4">
    <source>
        <dbReference type="SAM" id="MobiDB-lite"/>
    </source>
</evidence>
<dbReference type="Pfam" id="PF12796">
    <property type="entry name" value="Ank_2"/>
    <property type="match status" value="3"/>
</dbReference>
<name>A0ABR3VME1_HUMIN</name>
<feature type="compositionally biased region" description="Basic residues" evidence="4">
    <location>
        <begin position="33"/>
        <end position="42"/>
    </location>
</feature>
<feature type="repeat" description="ANK" evidence="3">
    <location>
        <begin position="350"/>
        <end position="382"/>
    </location>
</feature>
<dbReference type="PANTHER" id="PTHR24198:SF165">
    <property type="entry name" value="ANKYRIN REPEAT-CONTAINING PROTEIN-RELATED"/>
    <property type="match status" value="1"/>
</dbReference>